<gene>
    <name evidence="13" type="ORF">LUZ61_015627</name>
</gene>
<dbReference type="Pfam" id="PF00931">
    <property type="entry name" value="NB-ARC"/>
    <property type="match status" value="1"/>
</dbReference>
<feature type="chain" id="PRO_5042217679" description="Disease resistance protein RGA3" evidence="9">
    <location>
        <begin position="25"/>
        <end position="788"/>
    </location>
</feature>
<dbReference type="SUPFAM" id="SSF52540">
    <property type="entry name" value="P-loop containing nucleoside triphosphate hydrolases"/>
    <property type="match status" value="1"/>
</dbReference>
<feature type="signal peptide" evidence="9">
    <location>
        <begin position="1"/>
        <end position="24"/>
    </location>
</feature>
<dbReference type="PRINTS" id="PR00364">
    <property type="entry name" value="DISEASERSIST"/>
</dbReference>
<evidence type="ECO:0000259" key="11">
    <source>
        <dbReference type="Pfam" id="PF18052"/>
    </source>
</evidence>
<dbReference type="GO" id="GO:0043531">
    <property type="term" value="F:ADP binding"/>
    <property type="evidence" value="ECO:0007669"/>
    <property type="project" value="InterPro"/>
</dbReference>
<dbReference type="Pfam" id="PF23559">
    <property type="entry name" value="WHD_DRP"/>
    <property type="match status" value="1"/>
</dbReference>
<organism evidence="13 14">
    <name type="scientific">Rhynchospora tenuis</name>
    <dbReference type="NCBI Taxonomy" id="198213"/>
    <lineage>
        <taxon>Eukaryota</taxon>
        <taxon>Viridiplantae</taxon>
        <taxon>Streptophyta</taxon>
        <taxon>Embryophyta</taxon>
        <taxon>Tracheophyta</taxon>
        <taxon>Spermatophyta</taxon>
        <taxon>Magnoliopsida</taxon>
        <taxon>Liliopsida</taxon>
        <taxon>Poales</taxon>
        <taxon>Cyperaceae</taxon>
        <taxon>Cyperoideae</taxon>
        <taxon>Rhynchosporeae</taxon>
        <taxon>Rhynchospora</taxon>
    </lineage>
</organism>
<evidence type="ECO:0000256" key="5">
    <source>
        <dbReference type="ARBA" id="ARBA00022821"/>
    </source>
</evidence>
<keyword evidence="5" id="KW-0611">Plant defense</keyword>
<name>A0AAD6EJ12_9POAL</name>
<dbReference type="Pfam" id="PF18052">
    <property type="entry name" value="Rx_N"/>
    <property type="match status" value="1"/>
</dbReference>
<feature type="domain" description="Disease resistance N-terminal" evidence="11">
    <location>
        <begin position="37"/>
        <end position="112"/>
    </location>
</feature>
<dbReference type="GO" id="GO:0006952">
    <property type="term" value="P:defense response"/>
    <property type="evidence" value="ECO:0007669"/>
    <property type="project" value="UniProtKB-KW"/>
</dbReference>
<accession>A0AAD6EJ12</accession>
<keyword evidence="7" id="KW-0175">Coiled coil</keyword>
<dbReference type="Gene3D" id="1.10.8.430">
    <property type="entry name" value="Helical domain of apoptotic protease-activating factors"/>
    <property type="match status" value="1"/>
</dbReference>
<proteinExistence type="inferred from homology"/>
<feature type="domain" description="NB-ARC" evidence="10">
    <location>
        <begin position="195"/>
        <end position="363"/>
    </location>
</feature>
<keyword evidence="6" id="KW-0067">ATP-binding</keyword>
<dbReference type="InterPro" id="IPR041118">
    <property type="entry name" value="Rx_N"/>
</dbReference>
<keyword evidence="9" id="KW-0732">Signal</keyword>
<keyword evidence="14" id="KW-1185">Reference proteome</keyword>
<evidence type="ECO:0000256" key="1">
    <source>
        <dbReference type="ARBA" id="ARBA00008894"/>
    </source>
</evidence>
<comment type="similarity">
    <text evidence="1">Belongs to the disease resistance NB-LRR family.</text>
</comment>
<dbReference type="GO" id="GO:0051707">
    <property type="term" value="P:response to other organism"/>
    <property type="evidence" value="ECO:0007669"/>
    <property type="project" value="UniProtKB-ARBA"/>
</dbReference>
<dbReference type="InterPro" id="IPR027417">
    <property type="entry name" value="P-loop_NTPase"/>
</dbReference>
<keyword evidence="4" id="KW-0547">Nucleotide-binding</keyword>
<evidence type="ECO:0008006" key="15">
    <source>
        <dbReference type="Google" id="ProtNLM"/>
    </source>
</evidence>
<feature type="region of interest" description="Disordered" evidence="8">
    <location>
        <begin position="107"/>
        <end position="135"/>
    </location>
</feature>
<protein>
    <recommendedName>
        <fullName evidence="15">Disease resistance protein RGA3</fullName>
    </recommendedName>
</protein>
<evidence type="ECO:0000256" key="3">
    <source>
        <dbReference type="ARBA" id="ARBA00022737"/>
    </source>
</evidence>
<reference evidence="13 14" key="1">
    <citation type="journal article" date="2022" name="Cell">
        <title>Repeat-based holocentromeres influence genome architecture and karyotype evolution.</title>
        <authorList>
            <person name="Hofstatter P.G."/>
            <person name="Thangavel G."/>
            <person name="Lux T."/>
            <person name="Neumann P."/>
            <person name="Vondrak T."/>
            <person name="Novak P."/>
            <person name="Zhang M."/>
            <person name="Costa L."/>
            <person name="Castellani M."/>
            <person name="Scott A."/>
            <person name="Toegelov H."/>
            <person name="Fuchs J."/>
            <person name="Mata-Sucre Y."/>
            <person name="Dias Y."/>
            <person name="Vanzela A.L.L."/>
            <person name="Huettel B."/>
            <person name="Almeida C.C.S."/>
            <person name="Simkova H."/>
            <person name="Souza G."/>
            <person name="Pedrosa-Harand A."/>
            <person name="Macas J."/>
            <person name="Mayer K.F.X."/>
            <person name="Houben A."/>
            <person name="Marques A."/>
        </authorList>
    </citation>
    <scope>NUCLEOTIDE SEQUENCE [LARGE SCALE GENOMIC DNA]</scope>
    <source>
        <strain evidence="13">RhyTen1mFocal</strain>
    </source>
</reference>
<feature type="domain" description="Disease resistance protein winged helix" evidence="12">
    <location>
        <begin position="450"/>
        <end position="513"/>
    </location>
</feature>
<evidence type="ECO:0000256" key="8">
    <source>
        <dbReference type="SAM" id="MobiDB-lite"/>
    </source>
</evidence>
<sequence>MAGALISSLLSLGGTLLPSIKTSAQVVSTCTSSSSNQSASTLEMELKKLLHTLKRIQATLLDAEEREIRDESVKLWLKELKEVAYAADDLLDEFQYEVLRAQAVAGSASSRNSHKRKQLQMTNVGSSFSSSSSPVTISDGMADKIREVRSQFDEIAKDRVALHLREEDGRRRHDRYTYPPPTGYIVDESCIFGREKEKEEVIARLCAEGAKGVMSVLPIVGKGGLGKTTLAQLVYMDQRVRGLFNRFGWVSVSEEFDVQRITQSIIESVTHRSCLLVEFSALQGILEKELRGKRLFLVLDNVWNEKDSLWELLRAPLLSAERACILVTTRDEPVAKIMQTLTPLRLGYLSENRCWQLFMHYAFGSGEESRKQSNLIKIGKEIMKKCGGLPLAVKSLASVLRYEDDEESWREILQSELWMSQPDNEIFSALKISFARLPPHLKPCFLFCSIFPKGHTFNKDMLIRLWAAQGYISSKGMKTIDEVGAKYIEELTQRSFFDGPDGSILHDMVHDLARLVSGKEYFMSDEDNPLDNLDEVYHLYVNNYTGTLRNLLSTGSTGLRTLILYHFQLEDSLELSMLQGLRALELHTRGDMLVLFDGISNLKHLRYLWITGYMYKKLPDSLSSLYYLQTLVLQECFNVAKLPEGFENLVNLKFLSLSGFKFGKLPNSICLLSNLLVLRIISCHLNNLSDDIRNLTELQELVLHECDIKVLGDDLSKLVNLRILRLTMLRFLRKLPQNIGKLTKLKALDVHGTKLDWSPYLKMLPTGCKIGVDLEIWCDWLVEGFCGS</sequence>
<dbReference type="Proteomes" id="UP001210211">
    <property type="component" value="Unassembled WGS sequence"/>
</dbReference>
<evidence type="ECO:0000256" key="9">
    <source>
        <dbReference type="SAM" id="SignalP"/>
    </source>
</evidence>
<dbReference type="GO" id="GO:0005524">
    <property type="term" value="F:ATP binding"/>
    <property type="evidence" value="ECO:0007669"/>
    <property type="project" value="UniProtKB-KW"/>
</dbReference>
<dbReference type="Gene3D" id="3.40.50.300">
    <property type="entry name" value="P-loop containing nucleotide triphosphate hydrolases"/>
    <property type="match status" value="1"/>
</dbReference>
<dbReference type="PANTHER" id="PTHR36766">
    <property type="entry name" value="PLANT BROAD-SPECTRUM MILDEW RESISTANCE PROTEIN RPW8"/>
    <property type="match status" value="1"/>
</dbReference>
<evidence type="ECO:0000256" key="4">
    <source>
        <dbReference type="ARBA" id="ARBA00022741"/>
    </source>
</evidence>
<comment type="caution">
    <text evidence="13">The sequence shown here is derived from an EMBL/GenBank/DDBJ whole genome shotgun (WGS) entry which is preliminary data.</text>
</comment>
<keyword evidence="2" id="KW-0433">Leucine-rich repeat</keyword>
<evidence type="ECO:0000313" key="13">
    <source>
        <dbReference type="EMBL" id="KAJ3686463.1"/>
    </source>
</evidence>
<evidence type="ECO:0000256" key="7">
    <source>
        <dbReference type="SAM" id="Coils"/>
    </source>
</evidence>
<dbReference type="InterPro" id="IPR042197">
    <property type="entry name" value="Apaf_helical"/>
</dbReference>
<evidence type="ECO:0000256" key="6">
    <source>
        <dbReference type="ARBA" id="ARBA00022840"/>
    </source>
</evidence>
<dbReference type="SUPFAM" id="SSF52058">
    <property type="entry name" value="L domain-like"/>
    <property type="match status" value="1"/>
</dbReference>
<dbReference type="InterPro" id="IPR002182">
    <property type="entry name" value="NB-ARC"/>
</dbReference>
<dbReference type="InterPro" id="IPR032675">
    <property type="entry name" value="LRR_dom_sf"/>
</dbReference>
<dbReference type="EMBL" id="JAMRDG010000002">
    <property type="protein sequence ID" value="KAJ3686463.1"/>
    <property type="molecule type" value="Genomic_DNA"/>
</dbReference>
<evidence type="ECO:0000256" key="2">
    <source>
        <dbReference type="ARBA" id="ARBA00022614"/>
    </source>
</evidence>
<evidence type="ECO:0000259" key="12">
    <source>
        <dbReference type="Pfam" id="PF23559"/>
    </source>
</evidence>
<dbReference type="Gene3D" id="3.80.10.10">
    <property type="entry name" value="Ribonuclease Inhibitor"/>
    <property type="match status" value="1"/>
</dbReference>
<evidence type="ECO:0000259" key="10">
    <source>
        <dbReference type="Pfam" id="PF00931"/>
    </source>
</evidence>
<dbReference type="InterPro" id="IPR058922">
    <property type="entry name" value="WHD_DRP"/>
</dbReference>
<keyword evidence="3" id="KW-0677">Repeat</keyword>
<dbReference type="PANTHER" id="PTHR36766:SF40">
    <property type="entry name" value="DISEASE RESISTANCE PROTEIN RGA3"/>
    <property type="match status" value="1"/>
</dbReference>
<dbReference type="Gene3D" id="1.20.5.4130">
    <property type="match status" value="1"/>
</dbReference>
<dbReference type="AlphaFoldDB" id="A0AAD6EJ12"/>
<evidence type="ECO:0000313" key="14">
    <source>
        <dbReference type="Proteomes" id="UP001210211"/>
    </source>
</evidence>
<feature type="coiled-coil region" evidence="7">
    <location>
        <begin position="39"/>
        <end position="66"/>
    </location>
</feature>